<sequence>MAANSAAPQPAAVEPWTWPVDRLEEQHLTATLAQVTRHQSDEIRSSFVWNLSIPCCILQPPSIFDDQLVRRVRDDLHVRTLHSLYHALQCLPRCADVTEQDMHTHLAEVSASAHESQAPRLRAHPLAYSGTERAPPAPRRSAPAADPVLAGARRRCLRNTPRAVSSPCTYRTPHGPWSGCA</sequence>
<proteinExistence type="predicted"/>
<organism evidence="1 2">
    <name type="scientific">Auriscalpium vulgare</name>
    <dbReference type="NCBI Taxonomy" id="40419"/>
    <lineage>
        <taxon>Eukaryota</taxon>
        <taxon>Fungi</taxon>
        <taxon>Dikarya</taxon>
        <taxon>Basidiomycota</taxon>
        <taxon>Agaricomycotina</taxon>
        <taxon>Agaricomycetes</taxon>
        <taxon>Russulales</taxon>
        <taxon>Auriscalpiaceae</taxon>
        <taxon>Auriscalpium</taxon>
    </lineage>
</organism>
<dbReference type="EMBL" id="MU276270">
    <property type="protein sequence ID" value="KAI0039728.1"/>
    <property type="molecule type" value="Genomic_DNA"/>
</dbReference>
<accession>A0ACB8R829</accession>
<dbReference type="Proteomes" id="UP000814033">
    <property type="component" value="Unassembled WGS sequence"/>
</dbReference>
<comment type="caution">
    <text evidence="1">The sequence shown here is derived from an EMBL/GenBank/DDBJ whole genome shotgun (WGS) entry which is preliminary data.</text>
</comment>
<protein>
    <submittedName>
        <fullName evidence="1">Uncharacterized protein</fullName>
    </submittedName>
</protein>
<reference evidence="1" key="2">
    <citation type="journal article" date="2022" name="New Phytol.">
        <title>Evolutionary transition to the ectomycorrhizal habit in the genomes of a hyperdiverse lineage of mushroom-forming fungi.</title>
        <authorList>
            <person name="Looney B."/>
            <person name="Miyauchi S."/>
            <person name="Morin E."/>
            <person name="Drula E."/>
            <person name="Courty P.E."/>
            <person name="Kohler A."/>
            <person name="Kuo A."/>
            <person name="LaButti K."/>
            <person name="Pangilinan J."/>
            <person name="Lipzen A."/>
            <person name="Riley R."/>
            <person name="Andreopoulos W."/>
            <person name="He G."/>
            <person name="Johnson J."/>
            <person name="Nolan M."/>
            <person name="Tritt A."/>
            <person name="Barry K.W."/>
            <person name="Grigoriev I.V."/>
            <person name="Nagy L.G."/>
            <person name="Hibbett D."/>
            <person name="Henrissat B."/>
            <person name="Matheny P.B."/>
            <person name="Labbe J."/>
            <person name="Martin F.M."/>
        </authorList>
    </citation>
    <scope>NUCLEOTIDE SEQUENCE</scope>
    <source>
        <strain evidence="1">FP105234-sp</strain>
    </source>
</reference>
<gene>
    <name evidence="1" type="ORF">FA95DRAFT_990969</name>
</gene>
<evidence type="ECO:0000313" key="1">
    <source>
        <dbReference type="EMBL" id="KAI0039728.1"/>
    </source>
</evidence>
<keyword evidence="2" id="KW-1185">Reference proteome</keyword>
<name>A0ACB8R829_9AGAM</name>
<evidence type="ECO:0000313" key="2">
    <source>
        <dbReference type="Proteomes" id="UP000814033"/>
    </source>
</evidence>
<reference evidence="1" key="1">
    <citation type="submission" date="2021-02" db="EMBL/GenBank/DDBJ databases">
        <authorList>
            <consortium name="DOE Joint Genome Institute"/>
            <person name="Ahrendt S."/>
            <person name="Looney B.P."/>
            <person name="Miyauchi S."/>
            <person name="Morin E."/>
            <person name="Drula E."/>
            <person name="Courty P.E."/>
            <person name="Chicoki N."/>
            <person name="Fauchery L."/>
            <person name="Kohler A."/>
            <person name="Kuo A."/>
            <person name="Labutti K."/>
            <person name="Pangilinan J."/>
            <person name="Lipzen A."/>
            <person name="Riley R."/>
            <person name="Andreopoulos W."/>
            <person name="He G."/>
            <person name="Johnson J."/>
            <person name="Barry K.W."/>
            <person name="Grigoriev I.V."/>
            <person name="Nagy L."/>
            <person name="Hibbett D."/>
            <person name="Henrissat B."/>
            <person name="Matheny P.B."/>
            <person name="Labbe J."/>
            <person name="Martin F."/>
        </authorList>
    </citation>
    <scope>NUCLEOTIDE SEQUENCE</scope>
    <source>
        <strain evidence="1">FP105234-sp</strain>
    </source>
</reference>